<feature type="region of interest" description="Disordered" evidence="1">
    <location>
        <begin position="43"/>
        <end position="78"/>
    </location>
</feature>
<protein>
    <submittedName>
        <fullName evidence="2">Uncharacterized protein</fullName>
    </submittedName>
</protein>
<dbReference type="EMBL" id="CABFOC020000051">
    <property type="protein sequence ID" value="CAH0054693.1"/>
    <property type="molecule type" value="Genomic_DNA"/>
</dbReference>
<dbReference type="AlphaFoldDB" id="A0A9N9ZFL4"/>
<keyword evidence="3" id="KW-1185">Reference proteome</keyword>
<proteinExistence type="predicted"/>
<sequence>MGCLFRASRCCSPPAIWVQARKELDILVACEVEQRSAVPDGRLVNLLNQDSPDNPDNGDGDTFDKGKNATGKDGTDDDVLISSLECTKLLLGAEPPNLMIPNSFDLDRAKYLQPTT</sequence>
<accession>A0A9N9ZFL4</accession>
<reference evidence="3" key="1">
    <citation type="submission" date="2019-06" db="EMBL/GenBank/DDBJ databases">
        <authorList>
            <person name="Broberg M."/>
        </authorList>
    </citation>
    <scope>NUCLEOTIDE SEQUENCE [LARGE SCALE GENOMIC DNA]</scope>
</reference>
<dbReference type="Proteomes" id="UP000775872">
    <property type="component" value="Unassembled WGS sequence"/>
</dbReference>
<name>A0A9N9ZFL4_9HYPO</name>
<gene>
    <name evidence="2" type="ORF">CSOL1703_00016765</name>
</gene>
<evidence type="ECO:0000256" key="1">
    <source>
        <dbReference type="SAM" id="MobiDB-lite"/>
    </source>
</evidence>
<organism evidence="2 3">
    <name type="scientific">Clonostachys solani</name>
    <dbReference type="NCBI Taxonomy" id="160281"/>
    <lineage>
        <taxon>Eukaryota</taxon>
        <taxon>Fungi</taxon>
        <taxon>Dikarya</taxon>
        <taxon>Ascomycota</taxon>
        <taxon>Pezizomycotina</taxon>
        <taxon>Sordariomycetes</taxon>
        <taxon>Hypocreomycetidae</taxon>
        <taxon>Hypocreales</taxon>
        <taxon>Bionectriaceae</taxon>
        <taxon>Clonostachys</taxon>
    </lineage>
</organism>
<evidence type="ECO:0000313" key="2">
    <source>
        <dbReference type="EMBL" id="CAH0054693.1"/>
    </source>
</evidence>
<comment type="caution">
    <text evidence="2">The sequence shown here is derived from an EMBL/GenBank/DDBJ whole genome shotgun (WGS) entry which is preliminary data.</text>
</comment>
<reference evidence="2 3" key="2">
    <citation type="submission" date="2021-10" db="EMBL/GenBank/DDBJ databases">
        <authorList>
            <person name="Piombo E."/>
        </authorList>
    </citation>
    <scope>NUCLEOTIDE SEQUENCE [LARGE SCALE GENOMIC DNA]</scope>
</reference>
<evidence type="ECO:0000313" key="3">
    <source>
        <dbReference type="Proteomes" id="UP000775872"/>
    </source>
</evidence>